<protein>
    <submittedName>
        <fullName evidence="1">Uncharacterized protein</fullName>
    </submittedName>
</protein>
<dbReference type="EMBL" id="CP045725">
    <property type="protein sequence ID" value="QGF24372.1"/>
    <property type="molecule type" value="Genomic_DNA"/>
</dbReference>
<evidence type="ECO:0000313" key="1">
    <source>
        <dbReference type="EMBL" id="QGF24372.1"/>
    </source>
</evidence>
<keyword evidence="2" id="KW-1185">Reference proteome</keyword>
<dbReference type="AlphaFoldDB" id="A0A5Q2FBV4"/>
<gene>
    <name evidence="1" type="ORF">Rai3103_12670</name>
</gene>
<accession>A0A5Q2FBV4</accession>
<dbReference type="RefSeq" id="WP_153572901.1">
    <property type="nucleotide sequence ID" value="NZ_CP045725.1"/>
</dbReference>
<proteinExistence type="predicted"/>
<organism evidence="1 2">
    <name type="scientific">Raineyella fluvialis</name>
    <dbReference type="NCBI Taxonomy" id="2662261"/>
    <lineage>
        <taxon>Bacteria</taxon>
        <taxon>Bacillati</taxon>
        <taxon>Actinomycetota</taxon>
        <taxon>Actinomycetes</taxon>
        <taxon>Propionibacteriales</taxon>
        <taxon>Propionibacteriaceae</taxon>
        <taxon>Raineyella</taxon>
    </lineage>
</organism>
<sequence>MRWRRQALPVEVRRAAVAMVPDDGPDRTRLLAWGRDGDRYVIGFPGHLVYDDGNGWHALAWHRILRGGWDKDTQRLSWVDYDGGRGDLALEEPGSMPELFKERVEASIMVRRQVVVPGTKHGVMVVGRRVLGAEPPVFEWHASVNKGTRWSDPGAREAAEAALAELRSEYDPYGGR</sequence>
<dbReference type="Proteomes" id="UP000386847">
    <property type="component" value="Chromosome"/>
</dbReference>
<name>A0A5Q2FBV4_9ACTN</name>
<reference evidence="1 2" key="1">
    <citation type="submission" date="2019-10" db="EMBL/GenBank/DDBJ databases">
        <title>Genomic analysis of Raineyella sp. CBA3103.</title>
        <authorList>
            <person name="Roh S.W."/>
        </authorList>
    </citation>
    <scope>NUCLEOTIDE SEQUENCE [LARGE SCALE GENOMIC DNA]</scope>
    <source>
        <strain evidence="1 2">CBA3103</strain>
    </source>
</reference>
<evidence type="ECO:0000313" key="2">
    <source>
        <dbReference type="Proteomes" id="UP000386847"/>
    </source>
</evidence>
<dbReference type="KEGG" id="rain:Rai3103_12670"/>